<proteinExistence type="predicted"/>
<keyword evidence="1" id="KW-0472">Membrane</keyword>
<dbReference type="KEGG" id="cja:CJA_3555"/>
<feature type="transmembrane region" description="Helical" evidence="1">
    <location>
        <begin position="6"/>
        <end position="25"/>
    </location>
</feature>
<keyword evidence="1" id="KW-1133">Transmembrane helix</keyword>
<dbReference type="HOGENOM" id="CLU_089574_1_5_6"/>
<dbReference type="CDD" id="cd00158">
    <property type="entry name" value="RHOD"/>
    <property type="match status" value="1"/>
</dbReference>
<dbReference type="PROSITE" id="PS50206">
    <property type="entry name" value="RHODANESE_3"/>
    <property type="match status" value="1"/>
</dbReference>
<dbReference type="AlphaFoldDB" id="B3PGW0"/>
<dbReference type="SMART" id="SM00450">
    <property type="entry name" value="RHOD"/>
    <property type="match status" value="1"/>
</dbReference>
<sequence length="138" mass="15419">MDFLVFITQEWLLVTTLIVLVYLYVWRERIKSGRPITPHEVTKLVNEGNAVLVDVRESTEYKAGHIVGSLNIPYAKLSKESTELADYKGKVIILIDKLGQHAGAVGRFLGREGFDVRRLGGGIAEWQAQSLPLVKGKN</sequence>
<dbReference type="EMBL" id="CP000934">
    <property type="protein sequence ID" value="ACE82732.1"/>
    <property type="molecule type" value="Genomic_DNA"/>
</dbReference>
<feature type="domain" description="Rhodanese" evidence="2">
    <location>
        <begin position="46"/>
        <end position="135"/>
    </location>
</feature>
<dbReference type="Pfam" id="PF00581">
    <property type="entry name" value="Rhodanese"/>
    <property type="match status" value="1"/>
</dbReference>
<reference evidence="3 4" key="1">
    <citation type="journal article" date="2008" name="J. Bacteriol.">
        <title>Insights into plant cell wall degradation from the genome sequence of the soil bacterium Cellvibrio japonicus.</title>
        <authorList>
            <person name="Deboy R.T."/>
            <person name="Mongodin E.F."/>
            <person name="Fouts D.E."/>
            <person name="Tailford L.E."/>
            <person name="Khouri H."/>
            <person name="Emerson J.B."/>
            <person name="Mohamoud Y."/>
            <person name="Watkins K."/>
            <person name="Henrissat B."/>
            <person name="Gilbert H.J."/>
            <person name="Nelson K.E."/>
        </authorList>
    </citation>
    <scope>NUCLEOTIDE SEQUENCE [LARGE SCALE GENOMIC DNA]</scope>
    <source>
        <strain evidence="3 4">Ueda107</strain>
    </source>
</reference>
<evidence type="ECO:0000313" key="3">
    <source>
        <dbReference type="EMBL" id="ACE82732.1"/>
    </source>
</evidence>
<evidence type="ECO:0000259" key="2">
    <source>
        <dbReference type="PROSITE" id="PS50206"/>
    </source>
</evidence>
<gene>
    <name evidence="3" type="ordered locus">CJA_3555</name>
</gene>
<dbReference type="PANTHER" id="PTHR43031:SF18">
    <property type="entry name" value="RHODANESE-RELATED SULFURTRANSFERASES"/>
    <property type="match status" value="1"/>
</dbReference>
<evidence type="ECO:0000313" key="4">
    <source>
        <dbReference type="Proteomes" id="UP000001036"/>
    </source>
</evidence>
<dbReference type="eggNOG" id="COG0607">
    <property type="taxonomic scope" value="Bacteria"/>
</dbReference>
<keyword evidence="1" id="KW-0812">Transmembrane</keyword>
<protein>
    <submittedName>
        <fullName evidence="3">Rhodanese-like domain protein</fullName>
    </submittedName>
</protein>
<dbReference type="RefSeq" id="WP_012489130.1">
    <property type="nucleotide sequence ID" value="NC_010995.1"/>
</dbReference>
<dbReference type="Proteomes" id="UP000001036">
    <property type="component" value="Chromosome"/>
</dbReference>
<keyword evidence="4" id="KW-1185">Reference proteome</keyword>
<dbReference type="PANTHER" id="PTHR43031">
    <property type="entry name" value="FAD-DEPENDENT OXIDOREDUCTASE"/>
    <property type="match status" value="1"/>
</dbReference>
<dbReference type="STRING" id="498211.CJA_3555"/>
<dbReference type="SUPFAM" id="SSF52821">
    <property type="entry name" value="Rhodanese/Cell cycle control phosphatase"/>
    <property type="match status" value="1"/>
</dbReference>
<organism evidence="3 4">
    <name type="scientific">Cellvibrio japonicus (strain Ueda107)</name>
    <name type="common">Pseudomonas fluorescens subsp. cellulosa</name>
    <dbReference type="NCBI Taxonomy" id="498211"/>
    <lineage>
        <taxon>Bacteria</taxon>
        <taxon>Pseudomonadati</taxon>
        <taxon>Pseudomonadota</taxon>
        <taxon>Gammaproteobacteria</taxon>
        <taxon>Cellvibrionales</taxon>
        <taxon>Cellvibrionaceae</taxon>
        <taxon>Cellvibrio</taxon>
    </lineage>
</organism>
<accession>B3PGW0</accession>
<dbReference type="InterPro" id="IPR036873">
    <property type="entry name" value="Rhodanese-like_dom_sf"/>
</dbReference>
<dbReference type="InterPro" id="IPR050229">
    <property type="entry name" value="GlpE_sulfurtransferase"/>
</dbReference>
<evidence type="ECO:0000256" key="1">
    <source>
        <dbReference type="SAM" id="Phobius"/>
    </source>
</evidence>
<dbReference type="Gene3D" id="3.40.250.10">
    <property type="entry name" value="Rhodanese-like domain"/>
    <property type="match status" value="1"/>
</dbReference>
<dbReference type="InterPro" id="IPR001763">
    <property type="entry name" value="Rhodanese-like_dom"/>
</dbReference>
<name>B3PGW0_CELJU</name>